<evidence type="ECO:0000313" key="8">
    <source>
        <dbReference type="Proteomes" id="UP000887563"/>
    </source>
</evidence>
<keyword evidence="4 5" id="KW-0012">Acyltransferase</keyword>
<dbReference type="PIRSF" id="PIRSF037207">
    <property type="entry name" value="ATE1_euk"/>
    <property type="match status" value="1"/>
</dbReference>
<feature type="domain" description="N-end aminoacyl transferase N-terminal" evidence="6">
    <location>
        <begin position="19"/>
        <end position="111"/>
    </location>
</feature>
<keyword evidence="3 5" id="KW-0833">Ubl conjugation pathway</keyword>
<reference evidence="9" key="1">
    <citation type="submission" date="2022-11" db="UniProtKB">
        <authorList>
            <consortium name="WormBaseParasite"/>
        </authorList>
    </citation>
    <scope>IDENTIFICATION</scope>
</reference>
<dbReference type="GO" id="GO:0005737">
    <property type="term" value="C:cytoplasm"/>
    <property type="evidence" value="ECO:0007669"/>
    <property type="project" value="TreeGrafter"/>
</dbReference>
<evidence type="ECO:0000256" key="5">
    <source>
        <dbReference type="PIRNR" id="PIRNR037207"/>
    </source>
</evidence>
<dbReference type="GO" id="GO:0004057">
    <property type="term" value="F:arginyl-tRNA--protein transferase activity"/>
    <property type="evidence" value="ECO:0007669"/>
    <property type="project" value="UniProtKB-EC"/>
</dbReference>
<dbReference type="InterPro" id="IPR007472">
    <property type="entry name" value="N-end_Aminoacyl_Trfase_C"/>
</dbReference>
<dbReference type="AlphaFoldDB" id="A0A914KMS6"/>
<evidence type="ECO:0000256" key="3">
    <source>
        <dbReference type="ARBA" id="ARBA00022786"/>
    </source>
</evidence>
<name>A0A914KMS6_MELIC</name>
<accession>A0A914KMS6</accession>
<organism evidence="8 9">
    <name type="scientific">Meloidogyne incognita</name>
    <name type="common">Southern root-knot nematode worm</name>
    <name type="synonym">Oxyuris incognita</name>
    <dbReference type="NCBI Taxonomy" id="6306"/>
    <lineage>
        <taxon>Eukaryota</taxon>
        <taxon>Metazoa</taxon>
        <taxon>Ecdysozoa</taxon>
        <taxon>Nematoda</taxon>
        <taxon>Chromadorea</taxon>
        <taxon>Rhabditida</taxon>
        <taxon>Tylenchina</taxon>
        <taxon>Tylenchomorpha</taxon>
        <taxon>Tylenchoidea</taxon>
        <taxon>Meloidogynidae</taxon>
        <taxon>Meloidogyninae</taxon>
        <taxon>Meloidogyne</taxon>
        <taxon>Meloidogyne incognita group</taxon>
    </lineage>
</organism>
<evidence type="ECO:0000313" key="9">
    <source>
        <dbReference type="WBParaSite" id="Minc3s00052g02770"/>
    </source>
</evidence>
<dbReference type="InterPro" id="IPR017137">
    <property type="entry name" value="Arg-tRNA-P_Trfase_1_euk"/>
</dbReference>
<dbReference type="InterPro" id="IPR007471">
    <property type="entry name" value="N-end_Aminoacyl_Trfase_N"/>
</dbReference>
<dbReference type="PANTHER" id="PTHR21367">
    <property type="entry name" value="ARGININE-TRNA-PROTEIN TRANSFERASE 1"/>
    <property type="match status" value="1"/>
</dbReference>
<comment type="similarity">
    <text evidence="1 5">Belongs to the R-transferase family.</text>
</comment>
<feature type="domain" description="N-end rule aminoacyl transferase C-terminal" evidence="7">
    <location>
        <begin position="248"/>
        <end position="387"/>
    </location>
</feature>
<dbReference type="SUPFAM" id="SSF55729">
    <property type="entry name" value="Acyl-CoA N-acyltransferases (Nat)"/>
    <property type="match status" value="1"/>
</dbReference>
<comment type="function">
    <text evidence="5">Involved in the post-translational conjugation of arginine to the N-terminal aspartate or glutamate of a protein. This arginylation is required for degradation of the protein via the ubiquitin pathway.</text>
</comment>
<comment type="catalytic activity">
    <reaction evidence="5">
        <text>an N-terminal L-alpha-aminoacyl-[protein] + L-arginyl-tRNA(Arg) = an N-terminal L-arginyl-L-aminoacyl-[protein] + tRNA(Arg) + H(+)</text>
        <dbReference type="Rhea" id="RHEA:10208"/>
        <dbReference type="Rhea" id="RHEA-COMP:9658"/>
        <dbReference type="Rhea" id="RHEA-COMP:9673"/>
        <dbReference type="Rhea" id="RHEA-COMP:10636"/>
        <dbReference type="Rhea" id="RHEA-COMP:10638"/>
        <dbReference type="ChEBI" id="CHEBI:15378"/>
        <dbReference type="ChEBI" id="CHEBI:78442"/>
        <dbReference type="ChEBI" id="CHEBI:78513"/>
        <dbReference type="ChEBI" id="CHEBI:78597"/>
        <dbReference type="ChEBI" id="CHEBI:83562"/>
        <dbReference type="EC" id="2.3.2.8"/>
    </reaction>
</comment>
<dbReference type="InterPro" id="IPR030700">
    <property type="entry name" value="N-end_Aminoacyl_Trfase"/>
</dbReference>
<dbReference type="WBParaSite" id="Minc3s00052g02770">
    <property type="protein sequence ID" value="Minc3s00052g02770"/>
    <property type="gene ID" value="Minc3s00052g02770"/>
</dbReference>
<dbReference type="EC" id="2.3.2.8" evidence="5"/>
<dbReference type="Proteomes" id="UP000887563">
    <property type="component" value="Unplaced"/>
</dbReference>
<proteinExistence type="inferred from homology"/>
<evidence type="ECO:0000259" key="6">
    <source>
        <dbReference type="Pfam" id="PF04376"/>
    </source>
</evidence>
<evidence type="ECO:0000256" key="1">
    <source>
        <dbReference type="ARBA" id="ARBA00009991"/>
    </source>
</evidence>
<dbReference type="InterPro" id="IPR016181">
    <property type="entry name" value="Acyl_CoA_acyltransferase"/>
</dbReference>
<dbReference type="Pfam" id="PF04376">
    <property type="entry name" value="ATE_N"/>
    <property type="match status" value="1"/>
</dbReference>
<keyword evidence="8" id="KW-1185">Reference proteome</keyword>
<sequence>MSSNDLSIVRYVGINECNHCGYCESTKRAKAKIGESSTESHEDESTNRYNSNTFGLWAYRLTVRAYQRLVDRGWRRSGKYLYKPIMNKTCCPQYTIRLDVNKFRLSRTQKRVLSAMKNYLKNDIKPKEKAVVNMESYGSLNKKESQTNGEKIVKNEEKHKKKEISTTERLPKKKFLRRLKAEERLKARGIDLEKYKKERAEKEAARVRTLQSYFDYLKDEKIGKEWKHRLEIKLVGQPSPELDADFDEEFELFKRYQVEIHKDDPDELSTSSFTRFLASSPLIAEEEKSSEFTSLGSYHQQYRLDGRIIAVGVIDILPNCFSSKYLFYDPNYSFLSLGVYSALWEINFTKFLAKQRPNLHYYYMGFYLHDCPKMRYKGCFRPSDLLCDYCFDWVPLSECDKLLKEKGGRFTTFHPTLETSKKPEPNESQLSQVVCLTENKRLYYNALKAILEQYGDAEDVEDLNEKVVNFVNYAGPASSQIVLML</sequence>
<protein>
    <recommendedName>
        <fullName evidence="5">Arginyl-tRNA--protein transferase 1</fullName>
        <shortName evidence="5">Arginyltransferase 1</shortName>
        <shortName evidence="5">R-transferase 1</shortName>
        <ecNumber evidence="5">2.3.2.8</ecNumber>
    </recommendedName>
    <alternativeName>
        <fullName evidence="5">Arginine-tRNA--protein transferase 1</fullName>
    </alternativeName>
</protein>
<dbReference type="PANTHER" id="PTHR21367:SF1">
    <property type="entry name" value="ARGINYL-TRNA--PROTEIN TRANSFERASE 1"/>
    <property type="match status" value="1"/>
</dbReference>
<evidence type="ECO:0000259" key="7">
    <source>
        <dbReference type="Pfam" id="PF04377"/>
    </source>
</evidence>
<evidence type="ECO:0000256" key="4">
    <source>
        <dbReference type="ARBA" id="ARBA00023315"/>
    </source>
</evidence>
<evidence type="ECO:0000256" key="2">
    <source>
        <dbReference type="ARBA" id="ARBA00022679"/>
    </source>
</evidence>
<dbReference type="Pfam" id="PF04377">
    <property type="entry name" value="ATE_C"/>
    <property type="match status" value="1"/>
</dbReference>
<keyword evidence="2 5" id="KW-0808">Transferase</keyword>